<evidence type="ECO:0008006" key="3">
    <source>
        <dbReference type="Google" id="ProtNLM"/>
    </source>
</evidence>
<dbReference type="InterPro" id="IPR018534">
    <property type="entry name" value="Tet_reg_excision_RteC"/>
</dbReference>
<dbReference type="EMBL" id="AGXN01000019">
    <property type="protein sequence ID" value="EIY92961.1"/>
    <property type="molecule type" value="Genomic_DNA"/>
</dbReference>
<dbReference type="HOGENOM" id="CLU_1318748_0_0_10"/>
<reference evidence="1 2" key="1">
    <citation type="submission" date="2012-02" db="EMBL/GenBank/DDBJ databases">
        <title>The Genome Sequence of Bacteroides fragilis CL07T12C05.</title>
        <authorList>
            <consortium name="The Broad Institute Genome Sequencing Platform"/>
            <person name="Earl A."/>
            <person name="Ward D."/>
            <person name="Feldgarden M."/>
            <person name="Gevers D."/>
            <person name="Zitomersky N.L."/>
            <person name="Coyne M.J."/>
            <person name="Comstock L.E."/>
            <person name="Young S.K."/>
            <person name="Zeng Q."/>
            <person name="Gargeya S."/>
            <person name="Fitzgerald M."/>
            <person name="Haas B."/>
            <person name="Abouelleil A."/>
            <person name="Alvarado L."/>
            <person name="Arachchi H.M."/>
            <person name="Berlin A."/>
            <person name="Chapman S.B."/>
            <person name="Gearin G."/>
            <person name="Goldberg J."/>
            <person name="Griggs A."/>
            <person name="Gujja S."/>
            <person name="Hansen M."/>
            <person name="Heiman D."/>
            <person name="Howarth C."/>
            <person name="Larimer J."/>
            <person name="Lui A."/>
            <person name="MacDonald P.J.P."/>
            <person name="McCowen C."/>
            <person name="Montmayeur A."/>
            <person name="Murphy C."/>
            <person name="Neiman D."/>
            <person name="Pearson M."/>
            <person name="Priest M."/>
            <person name="Roberts A."/>
            <person name="Saif S."/>
            <person name="Shea T."/>
            <person name="Sisk P."/>
            <person name="Stolte C."/>
            <person name="Sykes S."/>
            <person name="Wortman J."/>
            <person name="Nusbaum C."/>
            <person name="Birren B."/>
        </authorList>
    </citation>
    <scope>NUCLEOTIDE SEQUENCE [LARGE SCALE GENOMIC DNA]</scope>
    <source>
        <strain evidence="1 2">CL07T12C05</strain>
    </source>
</reference>
<name>A0A0E2AN39_BACFG</name>
<evidence type="ECO:0000313" key="1">
    <source>
        <dbReference type="EMBL" id="EIY92961.1"/>
    </source>
</evidence>
<dbReference type="AlphaFoldDB" id="A0A0E2AN39"/>
<accession>A0A0E2AN39</accession>
<comment type="caution">
    <text evidence="1">The sequence shown here is derived from an EMBL/GenBank/DDBJ whole genome shotgun (WGS) entry which is preliminary data.</text>
</comment>
<dbReference type="Pfam" id="PF09357">
    <property type="entry name" value="RteC"/>
    <property type="match status" value="1"/>
</dbReference>
<protein>
    <recommendedName>
        <fullName evidence="3">RteC protein</fullName>
    </recommendedName>
</protein>
<dbReference type="PATRIC" id="fig|997883.3.peg.3407"/>
<dbReference type="Proteomes" id="UP000003879">
    <property type="component" value="Unassembled WGS sequence"/>
</dbReference>
<sequence length="208" mass="23631">METLISSRLFGHFAETFREGKTITENKVTDAYGEFISQLSLLANGEQAVMDKLRHLRILELELALYRDIPGHRPEHIMEIYLTKTTSLVKMEIELLLFSVEHPECQVSSDMQKKRSGVPSIHWNGSTTSLMELIASLDYSGLITNDNGARQSFAGLVAAFEEFFNITLPKPYDLRADLARRKKNLSVLLPKLKENYEKNIVKCGLGQR</sequence>
<dbReference type="RefSeq" id="WP_005798086.1">
    <property type="nucleotide sequence ID" value="NZ_JH724216.1"/>
</dbReference>
<gene>
    <name evidence="1" type="ORF">HMPREF1056_03249</name>
</gene>
<organism evidence="1 2">
    <name type="scientific">Bacteroides fragilis CL07T12C05</name>
    <dbReference type="NCBI Taxonomy" id="997883"/>
    <lineage>
        <taxon>Bacteria</taxon>
        <taxon>Pseudomonadati</taxon>
        <taxon>Bacteroidota</taxon>
        <taxon>Bacteroidia</taxon>
        <taxon>Bacteroidales</taxon>
        <taxon>Bacteroidaceae</taxon>
        <taxon>Bacteroides</taxon>
    </lineage>
</organism>
<proteinExistence type="predicted"/>
<evidence type="ECO:0000313" key="2">
    <source>
        <dbReference type="Proteomes" id="UP000003879"/>
    </source>
</evidence>